<dbReference type="InterPro" id="IPR013974">
    <property type="entry name" value="SAF"/>
</dbReference>
<dbReference type="GO" id="GO:0047444">
    <property type="term" value="F:N-acylneuraminate-9-phosphate synthase activity"/>
    <property type="evidence" value="ECO:0007669"/>
    <property type="project" value="TreeGrafter"/>
</dbReference>
<organism evidence="2 3">
    <name type="scientific">Anopheles merus</name>
    <name type="common">Mosquito</name>
    <dbReference type="NCBI Taxonomy" id="30066"/>
    <lineage>
        <taxon>Eukaryota</taxon>
        <taxon>Metazoa</taxon>
        <taxon>Ecdysozoa</taxon>
        <taxon>Arthropoda</taxon>
        <taxon>Hexapoda</taxon>
        <taxon>Insecta</taxon>
        <taxon>Pterygota</taxon>
        <taxon>Neoptera</taxon>
        <taxon>Endopterygota</taxon>
        <taxon>Diptera</taxon>
        <taxon>Nematocera</taxon>
        <taxon>Culicoidea</taxon>
        <taxon>Culicidae</taxon>
        <taxon>Anophelinae</taxon>
        <taxon>Anopheles</taxon>
    </lineage>
</organism>
<accession>A0A182VHE0</accession>
<dbReference type="VEuPathDB" id="VectorBase:AMEM015008"/>
<dbReference type="PANTHER" id="PTHR42966">
    <property type="entry name" value="N-ACETYLNEURAMINATE SYNTHASE"/>
    <property type="match status" value="1"/>
</dbReference>
<dbReference type="Pfam" id="PF03102">
    <property type="entry name" value="NeuB"/>
    <property type="match status" value="1"/>
</dbReference>
<feature type="domain" description="AFP-like" evidence="1">
    <location>
        <begin position="319"/>
        <end position="378"/>
    </location>
</feature>
<dbReference type="SUPFAM" id="SSF51569">
    <property type="entry name" value="Aldolase"/>
    <property type="match status" value="1"/>
</dbReference>
<dbReference type="SMART" id="SM00858">
    <property type="entry name" value="SAF"/>
    <property type="match status" value="1"/>
</dbReference>
<dbReference type="EnsemblMetazoa" id="AMEM015008-RA">
    <property type="protein sequence ID" value="AMEM015008-PA"/>
    <property type="gene ID" value="AMEM015008"/>
</dbReference>
<dbReference type="PANTHER" id="PTHR42966:SF1">
    <property type="entry name" value="SIALIC ACID SYNTHASE"/>
    <property type="match status" value="1"/>
</dbReference>
<dbReference type="GO" id="GO:0016051">
    <property type="term" value="P:carbohydrate biosynthetic process"/>
    <property type="evidence" value="ECO:0007669"/>
    <property type="project" value="InterPro"/>
</dbReference>
<dbReference type="Gene3D" id="3.90.1210.10">
    <property type="entry name" value="Antifreeze-like/N-acetylneuraminic acid synthase C-terminal domain"/>
    <property type="match status" value="1"/>
</dbReference>
<dbReference type="InterPro" id="IPR013132">
    <property type="entry name" value="PseI/NeuA/B-like_N"/>
</dbReference>
<dbReference type="AlphaFoldDB" id="A0A182VHE0"/>
<evidence type="ECO:0000313" key="2">
    <source>
        <dbReference type="EnsemblMetazoa" id="AMEM015008-PA"/>
    </source>
</evidence>
<keyword evidence="3" id="KW-1185">Reference proteome</keyword>
<protein>
    <recommendedName>
        <fullName evidence="1">AFP-like domain-containing protein</fullName>
    </recommendedName>
</protein>
<sequence>MPLGWSNESSRTFVVAEIGQNHQGSLSTAKQMIKAAKECGADCVKFQRSNLAEKFTVSALARPYTGSNSWGRTYGEHKQWLEFSSDEYRELQRFATDHDIVFTASAMDAASFRELEEQLQVPFIKIGSGDADNVPLLRYAANRSIPLIISTGMLDWDQVCSIYTQFRHRKDVALLHCVSSYPTLPGDIMLRMIPLLRAHFPELTIGYSGHELGIQHSVASVALGAKIVERHFTLDKAWKGTDHQASLNPAEFGRMVRCIRAIERDVPIDASALIGRLREVLQGEDLDEPELLVALKEIDPHHRQLLECERPCFNKLGKSLVYASDLNCGTVLTESYVQVKVSEPKGLTPRLYDSVVGRTVKCAVSKDDPILMQHFKHI</sequence>
<name>A0A182VHE0_ANOME</name>
<proteinExistence type="predicted"/>
<evidence type="ECO:0000313" key="3">
    <source>
        <dbReference type="Proteomes" id="UP000075903"/>
    </source>
</evidence>
<dbReference type="InterPro" id="IPR057736">
    <property type="entry name" value="SAF_PseI/NeuA/NeuB"/>
</dbReference>
<reference evidence="2" key="1">
    <citation type="submission" date="2020-05" db="UniProtKB">
        <authorList>
            <consortium name="EnsemblMetazoa"/>
        </authorList>
    </citation>
    <scope>IDENTIFICATION</scope>
    <source>
        <strain evidence="2">MAF</strain>
    </source>
</reference>
<dbReference type="PROSITE" id="PS50844">
    <property type="entry name" value="AFP_LIKE"/>
    <property type="match status" value="1"/>
</dbReference>
<dbReference type="CDD" id="cd11615">
    <property type="entry name" value="SAF_NeuB_like"/>
    <property type="match status" value="1"/>
</dbReference>
<dbReference type="SUPFAM" id="SSF51269">
    <property type="entry name" value="AFP III-like domain"/>
    <property type="match status" value="1"/>
</dbReference>
<dbReference type="VEuPathDB" id="VectorBase:AMEM21_011096"/>
<dbReference type="InterPro" id="IPR051690">
    <property type="entry name" value="PseI-like"/>
</dbReference>
<dbReference type="STRING" id="30066.A0A182VHE0"/>
<dbReference type="InterPro" id="IPR013785">
    <property type="entry name" value="Aldolase_TIM"/>
</dbReference>
<dbReference type="InterPro" id="IPR036732">
    <property type="entry name" value="AFP_Neu5c_C_sf"/>
</dbReference>
<dbReference type="Gene3D" id="3.20.20.70">
    <property type="entry name" value="Aldolase class I"/>
    <property type="match status" value="1"/>
</dbReference>
<dbReference type="Proteomes" id="UP000075903">
    <property type="component" value="Unassembled WGS sequence"/>
</dbReference>
<evidence type="ECO:0000259" key="1">
    <source>
        <dbReference type="PROSITE" id="PS50844"/>
    </source>
</evidence>
<dbReference type="Pfam" id="PF08666">
    <property type="entry name" value="SAF"/>
    <property type="match status" value="1"/>
</dbReference>
<dbReference type="InterPro" id="IPR006190">
    <property type="entry name" value="SAF_AFP_Neu5Ac"/>
</dbReference>